<dbReference type="KEGG" id="sof:NCTC11214_00269"/>
<proteinExistence type="predicted"/>
<dbReference type="RefSeq" id="WP_004954275.1">
    <property type="nucleotide sequence ID" value="NZ_LR134117.1"/>
</dbReference>
<dbReference type="EMBL" id="LR134117">
    <property type="protein sequence ID" value="VDZ51577.1"/>
    <property type="molecule type" value="Genomic_DNA"/>
</dbReference>
<gene>
    <name evidence="1" type="ORF">NCTC11214_00269</name>
</gene>
<dbReference type="AlphaFoldDB" id="A0A3S4HEJ1"/>
<name>A0A3S4HEJ1_SEROD</name>
<sequence>MDNKLSELSKPVAWVRYPTANAEYVVTGNVHIARIWRRYHGDAVQPVYSQEYVSALLESNSYMSGRIAELEAKLATPIKIVNYDEFFICHVSGASDDYCKGWVDGRNAAARDVGKAGFKVEGDA</sequence>
<evidence type="ECO:0000313" key="2">
    <source>
        <dbReference type="Proteomes" id="UP000281391"/>
    </source>
</evidence>
<protein>
    <submittedName>
        <fullName evidence="1">Uncharacterized protein</fullName>
    </submittedName>
</protein>
<dbReference type="Proteomes" id="UP000281391">
    <property type="component" value="Chromosome"/>
</dbReference>
<accession>A0A3S4HEJ1</accession>
<reference evidence="1 2" key="1">
    <citation type="submission" date="2018-12" db="EMBL/GenBank/DDBJ databases">
        <authorList>
            <consortium name="Pathogen Informatics"/>
        </authorList>
    </citation>
    <scope>NUCLEOTIDE SEQUENCE [LARGE SCALE GENOMIC DNA]</scope>
    <source>
        <strain evidence="1 2">NCTC11214</strain>
    </source>
</reference>
<organism evidence="1 2">
    <name type="scientific">Serratia odorifera</name>
    <dbReference type="NCBI Taxonomy" id="618"/>
    <lineage>
        <taxon>Bacteria</taxon>
        <taxon>Pseudomonadati</taxon>
        <taxon>Pseudomonadota</taxon>
        <taxon>Gammaproteobacteria</taxon>
        <taxon>Enterobacterales</taxon>
        <taxon>Yersiniaceae</taxon>
        <taxon>Serratia</taxon>
    </lineage>
</organism>
<evidence type="ECO:0000313" key="1">
    <source>
        <dbReference type="EMBL" id="VDZ51577.1"/>
    </source>
</evidence>